<dbReference type="Proteomes" id="UP000184164">
    <property type="component" value="Unassembled WGS sequence"/>
</dbReference>
<name>A0A1M4V696_9BACT</name>
<reference evidence="1 2" key="1">
    <citation type="submission" date="2016-11" db="EMBL/GenBank/DDBJ databases">
        <authorList>
            <person name="Jaros S."/>
            <person name="Januszkiewicz K."/>
            <person name="Wedrychowicz H."/>
        </authorList>
    </citation>
    <scope>NUCLEOTIDE SEQUENCE [LARGE SCALE GENOMIC DNA]</scope>
    <source>
        <strain evidence="1 2">DSM 26910</strain>
    </source>
</reference>
<dbReference type="STRING" id="1484053.SAMN05444274_1021"/>
<keyword evidence="2" id="KW-1185">Reference proteome</keyword>
<dbReference type="EMBL" id="FQUM01000002">
    <property type="protein sequence ID" value="SHE64398.1"/>
    <property type="molecule type" value="Genomic_DNA"/>
</dbReference>
<sequence length="45" mass="5153">VSYAPTIDKLKTKEERRKAYAEALTAKPDIVESDRPVEIYEVLSE</sequence>
<feature type="non-terminal residue" evidence="1">
    <location>
        <position position="1"/>
    </location>
</feature>
<protein>
    <submittedName>
        <fullName evidence="1">Uncharacterized protein</fullName>
    </submittedName>
</protein>
<proteinExistence type="predicted"/>
<dbReference type="AlphaFoldDB" id="A0A1M4V696"/>
<gene>
    <name evidence="1" type="ORF">SAMN05444274_1021</name>
</gene>
<organism evidence="1 2">
    <name type="scientific">Mariniphaga anaerophila</name>
    <dbReference type="NCBI Taxonomy" id="1484053"/>
    <lineage>
        <taxon>Bacteria</taxon>
        <taxon>Pseudomonadati</taxon>
        <taxon>Bacteroidota</taxon>
        <taxon>Bacteroidia</taxon>
        <taxon>Marinilabiliales</taxon>
        <taxon>Prolixibacteraceae</taxon>
        <taxon>Mariniphaga</taxon>
    </lineage>
</organism>
<evidence type="ECO:0000313" key="2">
    <source>
        <dbReference type="Proteomes" id="UP000184164"/>
    </source>
</evidence>
<evidence type="ECO:0000313" key="1">
    <source>
        <dbReference type="EMBL" id="SHE64398.1"/>
    </source>
</evidence>
<accession>A0A1M4V696</accession>